<dbReference type="Pfam" id="PF00018">
    <property type="entry name" value="SH3_1"/>
    <property type="match status" value="1"/>
</dbReference>
<evidence type="ECO:0000313" key="10">
    <source>
        <dbReference type="Ensembl" id="ENSACAP00000030844.1"/>
    </source>
</evidence>
<dbReference type="InterPro" id="IPR001452">
    <property type="entry name" value="SH3_domain"/>
</dbReference>
<dbReference type="InterPro" id="IPR001849">
    <property type="entry name" value="PH_domain"/>
</dbReference>
<dbReference type="Proteomes" id="UP000001646">
    <property type="component" value="Chromosome 3"/>
</dbReference>
<feature type="compositionally biased region" description="Basic and acidic residues" evidence="6">
    <location>
        <begin position="1332"/>
        <end position="1352"/>
    </location>
</feature>
<feature type="region of interest" description="Disordered" evidence="6">
    <location>
        <begin position="1654"/>
        <end position="1678"/>
    </location>
</feature>
<dbReference type="OrthoDB" id="660555at2759"/>
<dbReference type="Ensembl" id="ENSACAT00000052172.1">
    <property type="protein sequence ID" value="ENSACAP00000030844.1"/>
    <property type="gene ID" value="ENSACAG00000004840.4"/>
</dbReference>
<evidence type="ECO:0000256" key="5">
    <source>
        <dbReference type="PROSITE-ProRule" id="PRU00192"/>
    </source>
</evidence>
<feature type="compositionally biased region" description="Polar residues" evidence="6">
    <location>
        <begin position="1143"/>
        <end position="1164"/>
    </location>
</feature>
<feature type="region of interest" description="Disordered" evidence="6">
    <location>
        <begin position="1554"/>
        <end position="1583"/>
    </location>
</feature>
<dbReference type="SUPFAM" id="SSF50044">
    <property type="entry name" value="SH3-domain"/>
    <property type="match status" value="1"/>
</dbReference>
<dbReference type="GeneTree" id="ENSGT00940000160622"/>
<proteinExistence type="predicted"/>
<feature type="domain" description="DH" evidence="9">
    <location>
        <begin position="1950"/>
        <end position="2134"/>
    </location>
</feature>
<feature type="region of interest" description="Disordered" evidence="6">
    <location>
        <begin position="167"/>
        <end position="272"/>
    </location>
</feature>
<dbReference type="PROSITE" id="PS50003">
    <property type="entry name" value="PH_DOMAIN"/>
    <property type="match status" value="1"/>
</dbReference>
<dbReference type="SMART" id="SM00233">
    <property type="entry name" value="PH"/>
    <property type="match status" value="1"/>
</dbReference>
<evidence type="ECO:0008006" key="12">
    <source>
        <dbReference type="Google" id="ProtNLM"/>
    </source>
</evidence>
<sequence length="2358" mass="266450">MEDRLPYHLGRRNQKTFRRLGPVFCRRTDELQEDFVPQHNAFKRTQRLCFWQRAQLPGETFRRFTSALWDLASGCNFGSLKEELVLGQLIEKAEDSRIRGALLLQRNSLTLAKAVEMGSQMEKAFRMERYKMSLVIDRRVHQIIGNRMWRKKCCRYHGSLHQRTERVMPSWGTKSQSSGKLKSSLPHCSRMKESRITSIMGPEPIENCASEGELDEDQSSSAPSTLELEVRGSSQETDEDYFETRSHQSESLSDIKTEPYESASDSESIASDVTRETNLSSCCLSSELEELRHKFSETKAEVVHTEPECEKQLGCMQKEVADLSSVLNAAISKSELEILTPESDTEEISGKDETLSSSNICVGPKTHKEDAALQTGVLLNMEASAVERDAHYCINSKNLAEGVLNKCNPMRDTKICAGLRASSESSLNLFETWHSLAHSKAASQYSLPNIHLETNRIWKRNCEASRVKYKEDYMLNTKCNRKNITDSQIPADRHVSGKQLKATDLSSLTPIFQLSTERPGTLKLKSWHSSPENITTHEAREHNNDCVCLADKLSWSCSRIPLEVSRFGHIKENFRRFDSNPNGSSKMAKDMSIEGLLLDTHTVLNNSQLTQAASPHWTTDEHLHNKSMTYGLITKRADTSECDSLALSQLPFPTILDNSNQGNSSTLECIPTHINAKVVLKDQAMSETETEIKEFCQQLNSEPNTHDAEEHFLDVCIMVDKNDTGNLHAPTLSKDVSKERQFPETEDTEAFLGITEVRSNSGFGLDWGTMDGNLLSSGKGFTGEEEAILSRPSSALTCSSSQEKTEIQEKIEVQEKTEVQLMNMDMKDCCCSHGCEGGSELAPKLQYICQGEKTEKFPELKPFLMTAFGQKGLVLRDLEGEPIQSESTTEILEHRNLVSHLDTKADATKPQENVNIESICGKDTLPARLLSGSDSDALVLVATQEGAKNMHEKRDATLLDLSSVQEPAVTVSIEGCMANGSFRTNLGLGSAVQTWKEEGCTSDLPLEIYATNAETLQRKPCKMKAVFVSKTMQEINLLLKESSGCISVDEPVSTNLEQSICVSLSKAQEVNSGHTLCEEDTLENHGKQRLEEENTPSHVTLQEETDHSPSTELNKGFSNEDSKCIRTESVLNSNPDICENSVKADNQDNSTAGLDNISTGSTNSEEMDENLCNLLGSSNSFYKTLQRNNKVGTTDKSAKHSKFLAFSKMASFRKTKLASAESQDSIQTKTEVIDGDKGEEMEDSVKPIDSPTSAFQSKENSFAEDSDDDDLFYEKPVGLFNRISLRKASGSGRILLEDTGTNSSPVLPRTKFMEGKVLGSVENNENESSDYLELRKSSSENDFKRNKSTEGKKFRSRLALAHRSFSSFFESKSLEKENAEQSPKVSIKNEKEKAKLHQTSWKVFLKSKEAGGLRQSAVTSPPPTQQSPRSNRSPGSFARRGSKEKQGYHNGQAFTISSVTNGSSIDTAHSDSSGTGDFPAVNTRRRRREPSHELTIQCPHSIDCNGKEPTTGNDEDISLEEFWLKSPLSPVDLQSSFSHFTPSCPQLSMYERKDIPCRPMSPKPQSPRTSSQRRGFHYPGRLNSTSMISLGNISMTDGSLEAPEKPKTLKPRSSFLQSVHSLDNDYLREDSGISSQSQISLNMTSSVSDIIRDEEANQPSQIPSEKRSGEKNGLHCRKRSTQMSLPPYSFSNIENKAWLLPFHIQKGKAKEHSQRRRHRSLYKRFSFDDTWMEKNRKRKLVKETHSGRGNELSNLPEDLLKIKMRPSSTSSMPFDALPLKLHLYSQSTPTGLDCVGLRRRISFPVIADGSLEKSSDDVGSEEDLYDDFRSSSHRYGHPGGGGEQLAINELISDGGVVYAEALWDHVTMDDQELGFKAGDVIEVMDATNKEWWWGRIMDSEGWFPASFVRLRVNQDEPMEDYPLKLEDGREDDSRNAAHRYGIGHTTKDQMRTNVINEILSTERDYIKHLKDICEGYIKQCRKRADMFTEEQLKTIFGNIEDIYKCQKKFVKALEKKFNKDYPHLSEIGSCFLEYQNEFQIYSEYCNNHPNACVELSRLTKVSKYVYFFEACRLLQKMIDISLDGFLLTPVQKICKYPLQLAELLKYTNPQHRDFKDVEAALNAMKNVARLINERKRRLENIDKIAQWQSSIEDWEGEDVLVKSSELIYSGELTKISQPQAKSHQRMFFLFDHQLVCCKKDLLRRDILYYKSRISMDNMEILDVEDGKDKDFNVTVKNAFKLHCKDTEEVHLFCAKKPEQKQRWLKAFENERKQVQLDQETGFSITEVQKKQAMLNANKQNQSGKPKVVTRTYYDFLMRQKHPTLPTNLPQQQVFMLAEPKRKPSNFWQNISRLAPFRK</sequence>
<dbReference type="PANTHER" id="PTHR47544">
    <property type="entry name" value="RHO GUANINE NUCLEOTIDE EXCHANGE FACTOR 4"/>
    <property type="match status" value="1"/>
</dbReference>
<dbReference type="SUPFAM" id="SSF48065">
    <property type="entry name" value="DBL homology domain (DH-domain)"/>
    <property type="match status" value="1"/>
</dbReference>
<dbReference type="Gene3D" id="2.30.29.30">
    <property type="entry name" value="Pleckstrin-homology domain (PH domain)/Phosphotyrosine-binding domain (PTB)"/>
    <property type="match status" value="1"/>
</dbReference>
<feature type="region of interest" description="Disordered" evidence="6">
    <location>
        <begin position="1236"/>
        <end position="1267"/>
    </location>
</feature>
<evidence type="ECO:0000259" key="9">
    <source>
        <dbReference type="PROSITE" id="PS50010"/>
    </source>
</evidence>
<name>A0A803T6K4_ANOCA</name>
<evidence type="ECO:0000259" key="8">
    <source>
        <dbReference type="PROSITE" id="PS50003"/>
    </source>
</evidence>
<organism evidence="10 11">
    <name type="scientific">Anolis carolinensis</name>
    <name type="common">Green anole</name>
    <name type="synonym">American chameleon</name>
    <dbReference type="NCBI Taxonomy" id="28377"/>
    <lineage>
        <taxon>Eukaryota</taxon>
        <taxon>Metazoa</taxon>
        <taxon>Chordata</taxon>
        <taxon>Craniata</taxon>
        <taxon>Vertebrata</taxon>
        <taxon>Euteleostomi</taxon>
        <taxon>Lepidosauria</taxon>
        <taxon>Squamata</taxon>
        <taxon>Bifurcata</taxon>
        <taxon>Unidentata</taxon>
        <taxon>Episquamata</taxon>
        <taxon>Toxicofera</taxon>
        <taxon>Iguania</taxon>
        <taxon>Dactyloidae</taxon>
        <taxon>Anolis</taxon>
    </lineage>
</organism>
<dbReference type="InterPro" id="IPR000219">
    <property type="entry name" value="DH_dom"/>
</dbReference>
<dbReference type="GO" id="GO:0035556">
    <property type="term" value="P:intracellular signal transduction"/>
    <property type="evidence" value="ECO:0007669"/>
    <property type="project" value="InterPro"/>
</dbReference>
<dbReference type="InterPro" id="IPR011993">
    <property type="entry name" value="PH-like_dom_sf"/>
</dbReference>
<evidence type="ECO:0000256" key="2">
    <source>
        <dbReference type="ARBA" id="ARBA00022443"/>
    </source>
</evidence>
<evidence type="ECO:0000256" key="6">
    <source>
        <dbReference type="SAM" id="MobiDB-lite"/>
    </source>
</evidence>
<dbReference type="SMART" id="SM00326">
    <property type="entry name" value="SH3"/>
    <property type="match status" value="1"/>
</dbReference>
<feature type="domain" description="SH3" evidence="7">
    <location>
        <begin position="1854"/>
        <end position="1913"/>
    </location>
</feature>
<dbReference type="PROSITE" id="PS50002">
    <property type="entry name" value="SH3"/>
    <property type="match status" value="1"/>
</dbReference>
<keyword evidence="3" id="KW-0963">Cytoplasm</keyword>
<dbReference type="InterPro" id="IPR035899">
    <property type="entry name" value="DBL_dom_sf"/>
</dbReference>
<reference evidence="10" key="2">
    <citation type="submission" date="2025-08" db="UniProtKB">
        <authorList>
            <consortium name="Ensembl"/>
        </authorList>
    </citation>
    <scope>IDENTIFICATION</scope>
</reference>
<dbReference type="CDD" id="cd00160">
    <property type="entry name" value="RhoGEF"/>
    <property type="match status" value="1"/>
</dbReference>
<dbReference type="PANTHER" id="PTHR47544:SF2">
    <property type="entry name" value="RHO GUANINE NUCLEOTIDE EXCHANGE FACTOR 4"/>
    <property type="match status" value="1"/>
</dbReference>
<reference evidence="10" key="3">
    <citation type="submission" date="2025-09" db="UniProtKB">
        <authorList>
            <consortium name="Ensembl"/>
        </authorList>
    </citation>
    <scope>IDENTIFICATION</scope>
</reference>
<dbReference type="Gene3D" id="2.30.30.40">
    <property type="entry name" value="SH3 Domains"/>
    <property type="match status" value="1"/>
</dbReference>
<dbReference type="Gene3D" id="1.20.900.10">
    <property type="entry name" value="Dbl homology (DH) domain"/>
    <property type="match status" value="1"/>
</dbReference>
<dbReference type="CDD" id="cd11973">
    <property type="entry name" value="SH3_ASEF"/>
    <property type="match status" value="1"/>
</dbReference>
<dbReference type="CDD" id="cd01224">
    <property type="entry name" value="PH_Collybistin_ASEF"/>
    <property type="match status" value="1"/>
</dbReference>
<feature type="compositionally biased region" description="Polar residues" evidence="6">
    <location>
        <begin position="1452"/>
        <end position="1475"/>
    </location>
</feature>
<feature type="region of interest" description="Disordered" evidence="6">
    <location>
        <begin position="1138"/>
        <end position="1165"/>
    </location>
</feature>
<evidence type="ECO:0000256" key="1">
    <source>
        <dbReference type="ARBA" id="ARBA00004496"/>
    </source>
</evidence>
<protein>
    <recommendedName>
        <fullName evidence="12">Rho guanine nucleotide exchange factor 4</fullName>
    </recommendedName>
</protein>
<comment type="subcellular location">
    <subcellularLocation>
        <location evidence="1">Cytoplasm</location>
    </subcellularLocation>
</comment>
<dbReference type="SMART" id="SM00325">
    <property type="entry name" value="RhoGEF"/>
    <property type="match status" value="1"/>
</dbReference>
<dbReference type="Bgee" id="ENSACAG00000004840">
    <property type="expression patterns" value="Expressed in testis and 10 other cell types or tissues"/>
</dbReference>
<dbReference type="InterPro" id="IPR001331">
    <property type="entry name" value="GDS_CDC24_CS"/>
</dbReference>
<gene>
    <name evidence="10" type="primary">arhgef4</name>
</gene>
<feature type="region of interest" description="Disordered" evidence="6">
    <location>
        <begin position="1328"/>
        <end position="1352"/>
    </location>
</feature>
<evidence type="ECO:0000256" key="4">
    <source>
        <dbReference type="ARBA" id="ARBA00022658"/>
    </source>
</evidence>
<dbReference type="PROSITE" id="PS00741">
    <property type="entry name" value="DH_1"/>
    <property type="match status" value="1"/>
</dbReference>
<feature type="region of interest" description="Disordered" evidence="6">
    <location>
        <begin position="1596"/>
        <end position="1615"/>
    </location>
</feature>
<feature type="compositionally biased region" description="Low complexity" evidence="6">
    <location>
        <begin position="174"/>
        <end position="185"/>
    </location>
</feature>
<feature type="compositionally biased region" description="Low complexity" evidence="6">
    <location>
        <begin position="261"/>
        <end position="272"/>
    </location>
</feature>
<feature type="compositionally biased region" description="Basic and acidic residues" evidence="6">
    <location>
        <begin position="242"/>
        <end position="259"/>
    </location>
</feature>
<dbReference type="InterPro" id="IPR036028">
    <property type="entry name" value="SH3-like_dom_sf"/>
</dbReference>
<dbReference type="Pfam" id="PF22697">
    <property type="entry name" value="SOS1_NGEF_PH"/>
    <property type="match status" value="1"/>
</dbReference>
<dbReference type="Pfam" id="PF00621">
    <property type="entry name" value="RhoGEF"/>
    <property type="match status" value="1"/>
</dbReference>
<dbReference type="InterPro" id="IPR055251">
    <property type="entry name" value="SOS1_NGEF_PH"/>
</dbReference>
<keyword evidence="2 5" id="KW-0728">SH3 domain</keyword>
<evidence type="ECO:0000259" key="7">
    <source>
        <dbReference type="PROSITE" id="PS50002"/>
    </source>
</evidence>
<feature type="compositionally biased region" description="Basic and acidic residues" evidence="6">
    <location>
        <begin position="1664"/>
        <end position="1673"/>
    </location>
</feature>
<accession>A0A803T6K4</accession>
<dbReference type="FunFam" id="2.30.29.30:FF:000015">
    <property type="entry name" value="Rho guanine nucleotide exchange factor 9"/>
    <property type="match status" value="1"/>
</dbReference>
<dbReference type="FunFam" id="1.20.900.10:FF:000002">
    <property type="entry name" value="Rho guanine nucleotide exchange factor 9"/>
    <property type="match status" value="1"/>
</dbReference>
<dbReference type="InParanoid" id="A0A803T6K4"/>
<evidence type="ECO:0000256" key="3">
    <source>
        <dbReference type="ARBA" id="ARBA00022490"/>
    </source>
</evidence>
<keyword evidence="11" id="KW-1185">Reference proteome</keyword>
<feature type="region of interest" description="Disordered" evidence="6">
    <location>
        <begin position="1412"/>
        <end position="1513"/>
    </location>
</feature>
<feature type="domain" description="PH" evidence="8">
    <location>
        <begin position="2165"/>
        <end position="2272"/>
    </location>
</feature>
<evidence type="ECO:0000313" key="11">
    <source>
        <dbReference type="Proteomes" id="UP000001646"/>
    </source>
</evidence>
<reference evidence="10 11" key="1">
    <citation type="submission" date="2009-12" db="EMBL/GenBank/DDBJ databases">
        <title>The Genome Sequence of Anolis carolinensis (Green Anole Lizard).</title>
        <authorList>
            <consortium name="The Genome Sequencing Platform"/>
            <person name="Di Palma F."/>
            <person name="Alfoldi J."/>
            <person name="Heiman D."/>
            <person name="Young S."/>
            <person name="Grabherr M."/>
            <person name="Johnson J."/>
            <person name="Lander E.S."/>
            <person name="Lindblad-Toh K."/>
        </authorList>
    </citation>
    <scope>NUCLEOTIDE SEQUENCE [LARGE SCALE GENOMIC DNA]</scope>
    <source>
        <strain evidence="10 11">JBL SC #1</strain>
    </source>
</reference>
<feature type="region of interest" description="Disordered" evidence="6">
    <location>
        <begin position="1083"/>
        <end position="1119"/>
    </location>
</feature>
<feature type="compositionally biased region" description="Basic and acidic residues" evidence="6">
    <location>
        <begin position="1236"/>
        <end position="1246"/>
    </location>
</feature>
<feature type="compositionally biased region" description="Polar residues" evidence="6">
    <location>
        <begin position="1250"/>
        <end position="1260"/>
    </location>
</feature>
<feature type="compositionally biased region" description="Basic and acidic residues" evidence="6">
    <location>
        <begin position="1083"/>
        <end position="1092"/>
    </location>
</feature>
<keyword evidence="4" id="KW-0344">Guanine-nucleotide releasing factor</keyword>
<dbReference type="GO" id="GO:0005737">
    <property type="term" value="C:cytoplasm"/>
    <property type="evidence" value="ECO:0007669"/>
    <property type="project" value="UniProtKB-SubCell"/>
</dbReference>
<dbReference type="GO" id="GO:0005085">
    <property type="term" value="F:guanyl-nucleotide exchange factor activity"/>
    <property type="evidence" value="ECO:0007669"/>
    <property type="project" value="UniProtKB-KW"/>
</dbReference>
<dbReference type="PROSITE" id="PS50010">
    <property type="entry name" value="DH_2"/>
    <property type="match status" value="1"/>
</dbReference>
<dbReference type="SUPFAM" id="SSF50729">
    <property type="entry name" value="PH domain-like"/>
    <property type="match status" value="1"/>
</dbReference>